<comment type="cofactor">
    <cofactor evidence="3">
        <name>chloride</name>
        <dbReference type="ChEBI" id="CHEBI:17996"/>
    </cofactor>
</comment>
<evidence type="ECO:0000256" key="9">
    <source>
        <dbReference type="ARBA" id="ARBA00023214"/>
    </source>
</evidence>
<dbReference type="EC" id="3.2.1.1" evidence="6"/>
<dbReference type="GO" id="GO:0043169">
    <property type="term" value="F:cation binding"/>
    <property type="evidence" value="ECO:0007669"/>
    <property type="project" value="InterPro"/>
</dbReference>
<comment type="caution">
    <text evidence="14">The sequence shown here is derived from an EMBL/GenBank/DDBJ whole genome shotgun (WGS) entry which is preliminary data.</text>
</comment>
<dbReference type="AlphaFoldDB" id="A0AAW1HUN0"/>
<dbReference type="Proteomes" id="UP001458880">
    <property type="component" value="Unassembled WGS sequence"/>
</dbReference>
<dbReference type="Gene3D" id="3.20.20.80">
    <property type="entry name" value="Glycosidases"/>
    <property type="match status" value="1"/>
</dbReference>
<keyword evidence="15" id="KW-1185">Reference proteome</keyword>
<evidence type="ECO:0000256" key="2">
    <source>
        <dbReference type="ARBA" id="ARBA00001913"/>
    </source>
</evidence>
<keyword evidence="9" id="KW-0868">Chloride</keyword>
<dbReference type="CDD" id="cd11317">
    <property type="entry name" value="AmyAc_bac_euk_AmyA"/>
    <property type="match status" value="1"/>
</dbReference>
<evidence type="ECO:0000256" key="3">
    <source>
        <dbReference type="ARBA" id="ARBA00001923"/>
    </source>
</evidence>
<evidence type="ECO:0000256" key="5">
    <source>
        <dbReference type="ARBA" id="ARBA00011245"/>
    </source>
</evidence>
<dbReference type="InterPro" id="IPR017853">
    <property type="entry name" value="GH"/>
</dbReference>
<feature type="chain" id="PRO_5043945927" description="alpha-amylase" evidence="12">
    <location>
        <begin position="20"/>
        <end position="359"/>
    </location>
</feature>
<evidence type="ECO:0000256" key="4">
    <source>
        <dbReference type="ARBA" id="ARBA00008061"/>
    </source>
</evidence>
<organism evidence="14 15">
    <name type="scientific">Popillia japonica</name>
    <name type="common">Japanese beetle</name>
    <dbReference type="NCBI Taxonomy" id="7064"/>
    <lineage>
        <taxon>Eukaryota</taxon>
        <taxon>Metazoa</taxon>
        <taxon>Ecdysozoa</taxon>
        <taxon>Arthropoda</taxon>
        <taxon>Hexapoda</taxon>
        <taxon>Insecta</taxon>
        <taxon>Pterygota</taxon>
        <taxon>Neoptera</taxon>
        <taxon>Endopterygota</taxon>
        <taxon>Coleoptera</taxon>
        <taxon>Polyphaga</taxon>
        <taxon>Scarabaeiformia</taxon>
        <taxon>Scarabaeidae</taxon>
        <taxon>Rutelinae</taxon>
        <taxon>Popillia</taxon>
    </lineage>
</organism>
<protein>
    <recommendedName>
        <fullName evidence="6">alpha-amylase</fullName>
        <ecNumber evidence="6">3.2.1.1</ecNumber>
    </recommendedName>
</protein>
<sequence>MIASLLFLAVIALFGQCQTQLDENMWENRNTIVQLFEWKWNDIADECENFLQHQGYGGVQVSPPNENVIIPNRPWWERYQPISYILITRSGNETEFSDMVRRCNDVGVRIYVDVVISHMTARMGTVRGTGGSVAYTDIQYYPAVPYTAIHFHPICYLNDNTKINEARNCELLNTLNQGIEHVRFKLVDFMNRLIDLGVAGFRVEASTSMWPSDLESIFNRLNNLNTDHGFDVGSRPFIVLEVIDLGGKDISRGEYLHLGRITEYKFSAEIDRIFKGNGQLAHLSKWGEGRGCTTNPNPLVFVDNHVNQRGYGLEGNNILTYKESKQYRMAIAFLLAHPYGSTRIMSSFAFTDLSSTEWR</sequence>
<proteinExistence type="inferred from homology"/>
<evidence type="ECO:0000256" key="1">
    <source>
        <dbReference type="ARBA" id="ARBA00000548"/>
    </source>
</evidence>
<evidence type="ECO:0000259" key="13">
    <source>
        <dbReference type="SMART" id="SM00642"/>
    </source>
</evidence>
<dbReference type="GO" id="GO:0005975">
    <property type="term" value="P:carbohydrate metabolic process"/>
    <property type="evidence" value="ECO:0007669"/>
    <property type="project" value="InterPro"/>
</dbReference>
<evidence type="ECO:0000256" key="6">
    <source>
        <dbReference type="ARBA" id="ARBA00012595"/>
    </source>
</evidence>
<keyword evidence="10" id="KW-0119">Carbohydrate metabolism</keyword>
<evidence type="ECO:0000313" key="15">
    <source>
        <dbReference type="Proteomes" id="UP001458880"/>
    </source>
</evidence>
<evidence type="ECO:0000313" key="14">
    <source>
        <dbReference type="EMBL" id="KAK9680363.1"/>
    </source>
</evidence>
<feature type="signal peptide" evidence="12">
    <location>
        <begin position="1"/>
        <end position="19"/>
    </location>
</feature>
<feature type="domain" description="Glycosyl hydrolase family 13 catalytic" evidence="13">
    <location>
        <begin position="30"/>
        <end position="359"/>
    </location>
</feature>
<keyword evidence="7" id="KW-0378">Hydrolase</keyword>
<evidence type="ECO:0000256" key="10">
    <source>
        <dbReference type="ARBA" id="ARBA00023277"/>
    </source>
</evidence>
<evidence type="ECO:0000256" key="11">
    <source>
        <dbReference type="ARBA" id="ARBA00023295"/>
    </source>
</evidence>
<gene>
    <name evidence="14" type="ORF">QE152_g39156</name>
</gene>
<dbReference type="GO" id="GO:0004556">
    <property type="term" value="F:alpha-amylase activity"/>
    <property type="evidence" value="ECO:0007669"/>
    <property type="project" value="UniProtKB-UniRule"/>
</dbReference>
<accession>A0AAW1HUN0</accession>
<evidence type="ECO:0000256" key="12">
    <source>
        <dbReference type="SAM" id="SignalP"/>
    </source>
</evidence>
<evidence type="ECO:0000256" key="7">
    <source>
        <dbReference type="ARBA" id="ARBA00022801"/>
    </source>
</evidence>
<dbReference type="InterPro" id="IPR006046">
    <property type="entry name" value="Alpha_amylase"/>
</dbReference>
<comment type="similarity">
    <text evidence="4">Belongs to the glycosyl hydrolase 13 family.</text>
</comment>
<comment type="catalytic activity">
    <reaction evidence="1">
        <text>Endohydrolysis of (1-&gt;4)-alpha-D-glucosidic linkages in polysaccharides containing three or more (1-&gt;4)-alpha-linked D-glucose units.</text>
        <dbReference type="EC" id="3.2.1.1"/>
    </reaction>
</comment>
<dbReference type="SMART" id="SM00642">
    <property type="entry name" value="Aamy"/>
    <property type="match status" value="1"/>
</dbReference>
<dbReference type="PRINTS" id="PR00110">
    <property type="entry name" value="ALPHAAMYLASE"/>
</dbReference>
<name>A0AAW1HUN0_POPJA</name>
<comment type="subunit">
    <text evidence="5">Monomer.</text>
</comment>
<keyword evidence="8" id="KW-1015">Disulfide bond</keyword>
<dbReference type="InterPro" id="IPR006047">
    <property type="entry name" value="GH13_cat_dom"/>
</dbReference>
<dbReference type="PANTHER" id="PTHR43447">
    <property type="entry name" value="ALPHA-AMYLASE"/>
    <property type="match status" value="1"/>
</dbReference>
<reference evidence="14 15" key="1">
    <citation type="journal article" date="2024" name="BMC Genomics">
        <title>De novo assembly and annotation of Popillia japonica's genome with initial clues to its potential as an invasive pest.</title>
        <authorList>
            <person name="Cucini C."/>
            <person name="Boschi S."/>
            <person name="Funari R."/>
            <person name="Cardaioli E."/>
            <person name="Iannotti N."/>
            <person name="Marturano G."/>
            <person name="Paoli F."/>
            <person name="Bruttini M."/>
            <person name="Carapelli A."/>
            <person name="Frati F."/>
            <person name="Nardi F."/>
        </authorList>
    </citation>
    <scope>NUCLEOTIDE SEQUENCE [LARGE SCALE GENOMIC DNA]</scope>
    <source>
        <strain evidence="14">DMR45628</strain>
    </source>
</reference>
<keyword evidence="12" id="KW-0732">Signal</keyword>
<dbReference type="EMBL" id="JASPKY010000910">
    <property type="protein sequence ID" value="KAK9680363.1"/>
    <property type="molecule type" value="Genomic_DNA"/>
</dbReference>
<keyword evidence="11" id="KW-0326">Glycosidase</keyword>
<dbReference type="SUPFAM" id="SSF51445">
    <property type="entry name" value="(Trans)glycosidases"/>
    <property type="match status" value="1"/>
</dbReference>
<evidence type="ECO:0000256" key="8">
    <source>
        <dbReference type="ARBA" id="ARBA00023157"/>
    </source>
</evidence>
<comment type="cofactor">
    <cofactor evidence="2">
        <name>Ca(2+)</name>
        <dbReference type="ChEBI" id="CHEBI:29108"/>
    </cofactor>
</comment>